<proteinExistence type="predicted"/>
<dbReference type="Proteomes" id="UP000271650">
    <property type="component" value="Chromosome"/>
</dbReference>
<evidence type="ECO:0000313" key="2">
    <source>
        <dbReference type="Proteomes" id="UP000271650"/>
    </source>
</evidence>
<protein>
    <submittedName>
        <fullName evidence="1">Uncharacterized protein</fullName>
    </submittedName>
</protein>
<sequence length="319" mass="34815">MKHARTAVRLSRPGKVFVGLTLALGFAAVNSGNNVLFLLVSMMLALMVLSGMVALLNLKGVQVRIVSQQILEAQRPGALLVAVDNHRPWPLLMLELRLTEGQTLLPYLPAHGQARLALPWQPPLRGHPPLPLLRVGSAFPFAFVWRGQDLDLTATGPWVAPAASPAGIKLQEEGRVEETVGKPGGSGDFLGVRDRLPGEGLSAVLWRRVDWALRAQGEQRLPARERERGGEHLIIFDWEAPALAEMEPEWRLQVLRRGLDDAVAAGQAWQLRMPGGRAAGVGRVAYEAALLLLAQQPPLPVYAPAAAPPAPWWRFRRAS</sequence>
<name>A0ACD5HUZ1_9PROT</name>
<accession>A0ACD5HUZ1</accession>
<keyword evidence="2" id="KW-1185">Reference proteome</keyword>
<reference evidence="1 2" key="1">
    <citation type="journal article" date="2019" name="Int. J. Syst. Evol. Microbiol.">
        <title>Acidithiobacillus sulfuriphilus sp. nov.: an extremely acidophilic sulfur-oxidizing chemolithotroph isolated from a neutral pH environment.</title>
        <authorList>
            <person name="Falagan C."/>
            <person name="Moya-Beltran A."/>
            <person name="Castro M."/>
            <person name="Quatrini R."/>
            <person name="Johnson D.B."/>
        </authorList>
    </citation>
    <scope>NUCLEOTIDE SEQUENCE [LARGE SCALE GENOMIC DNA]</scope>
    <source>
        <strain evidence="1 2">CJ-2</strain>
    </source>
</reference>
<organism evidence="1 2">
    <name type="scientific">Acidithiobacillus sulfuriphilus</name>
    <dbReference type="NCBI Taxonomy" id="1867749"/>
    <lineage>
        <taxon>Bacteria</taxon>
        <taxon>Pseudomonadati</taxon>
        <taxon>Pseudomonadota</taxon>
        <taxon>Acidithiobacillia</taxon>
        <taxon>Acidithiobacillales</taxon>
        <taxon>Acidithiobacillaceae</taxon>
        <taxon>Acidithiobacillus</taxon>
    </lineage>
</organism>
<evidence type="ECO:0000313" key="1">
    <source>
        <dbReference type="EMBL" id="XRI78095.1"/>
    </source>
</evidence>
<gene>
    <name evidence="1" type="ORF">EC580_005305</name>
</gene>
<dbReference type="EMBL" id="CP127527">
    <property type="protein sequence ID" value="XRI78095.1"/>
    <property type="molecule type" value="Genomic_DNA"/>
</dbReference>